<dbReference type="InterPro" id="IPR001130">
    <property type="entry name" value="TatD-like"/>
</dbReference>
<name>A0A9W9TDT2_9EURO</name>
<reference evidence="2" key="2">
    <citation type="journal article" date="2023" name="IMA Fungus">
        <title>Comparative genomic study of the Penicillium genus elucidates a diverse pangenome and 15 lateral gene transfer events.</title>
        <authorList>
            <person name="Petersen C."/>
            <person name="Sorensen T."/>
            <person name="Nielsen M.R."/>
            <person name="Sondergaard T.E."/>
            <person name="Sorensen J.L."/>
            <person name="Fitzpatrick D.A."/>
            <person name="Frisvad J.C."/>
            <person name="Nielsen K.L."/>
        </authorList>
    </citation>
    <scope>NUCLEOTIDE SEQUENCE</scope>
    <source>
        <strain evidence="2">IBT 15544</strain>
    </source>
</reference>
<dbReference type="GO" id="GO:0016788">
    <property type="term" value="F:hydrolase activity, acting on ester bonds"/>
    <property type="evidence" value="ECO:0007669"/>
    <property type="project" value="InterPro"/>
</dbReference>
<dbReference type="Proteomes" id="UP001150904">
    <property type="component" value="Unassembled WGS sequence"/>
</dbReference>
<protein>
    <recommendedName>
        <fullName evidence="4">Cut9 interacting protein Scn1</fullName>
    </recommendedName>
</protein>
<dbReference type="SUPFAM" id="SSF51556">
    <property type="entry name" value="Metallo-dependent hydrolases"/>
    <property type="match status" value="1"/>
</dbReference>
<evidence type="ECO:0000313" key="3">
    <source>
        <dbReference type="Proteomes" id="UP001150904"/>
    </source>
</evidence>
<proteinExistence type="predicted"/>
<dbReference type="EMBL" id="JAPQKR010000004">
    <property type="protein sequence ID" value="KAJ5219167.1"/>
    <property type="molecule type" value="Genomic_DNA"/>
</dbReference>
<dbReference type="Pfam" id="PF01026">
    <property type="entry name" value="TatD_DNase"/>
    <property type="match status" value="1"/>
</dbReference>
<dbReference type="PANTHER" id="PTHR47345">
    <property type="entry name" value="CUT9-INTERACTING PROTEIN SCN1"/>
    <property type="match status" value="1"/>
</dbReference>
<gene>
    <name evidence="2" type="ORF">N7498_001266</name>
</gene>
<dbReference type="RefSeq" id="XP_058313740.1">
    <property type="nucleotide sequence ID" value="XM_058448329.1"/>
</dbReference>
<organism evidence="2 3">
    <name type="scientific">Penicillium cinerascens</name>
    <dbReference type="NCBI Taxonomy" id="70096"/>
    <lineage>
        <taxon>Eukaryota</taxon>
        <taxon>Fungi</taxon>
        <taxon>Dikarya</taxon>
        <taxon>Ascomycota</taxon>
        <taxon>Pezizomycotina</taxon>
        <taxon>Eurotiomycetes</taxon>
        <taxon>Eurotiomycetidae</taxon>
        <taxon>Eurotiales</taxon>
        <taxon>Aspergillaceae</taxon>
        <taxon>Penicillium</taxon>
    </lineage>
</organism>
<dbReference type="Gene3D" id="3.20.20.140">
    <property type="entry name" value="Metal-dependent hydrolases"/>
    <property type="match status" value="1"/>
</dbReference>
<dbReference type="InterPro" id="IPR032466">
    <property type="entry name" value="Metal_Hydrolase"/>
</dbReference>
<sequence length="372" mass="41664">MSHDAFPWDLGVYDAHCHPTDTMAVVASIPAMKTTTLTVMATRGEDQELVQQTAQSLNGSNEAQRVLPCFGWHPWFSHQIVDDTQPGPQQKEAHYASVLTPSPEDPEFMNLLPTPKPLSSLISETRDRLRMFPNALVGEIGLDKSFRLPGVWTPQDLESRDDQLTPGSREGRRLSPYKVKMEHQRAVLSAQLRLAGEMGRAVSVHSVQAHGAVLDSLKELWAGHERVVMSRRERERQQDAEGALSDDEKVKGAKERKPSKASSPFPPRICMHSYSGPVEPIRQFLNKSNPSDVYFSFSVAINFSGAQAKKACDVIKALPDDRILVESDLHVAGPQMDQLLEEVTRQICDLRGWELRHGVQQLADNWKRFVFG</sequence>
<feature type="region of interest" description="Disordered" evidence="1">
    <location>
        <begin position="153"/>
        <end position="174"/>
    </location>
</feature>
<feature type="compositionally biased region" description="Basic and acidic residues" evidence="1">
    <location>
        <begin position="246"/>
        <end position="258"/>
    </location>
</feature>
<keyword evidence="3" id="KW-1185">Reference proteome</keyword>
<dbReference type="InterPro" id="IPR053044">
    <property type="entry name" value="Metallo-hydrolase/TatD-type"/>
</dbReference>
<feature type="region of interest" description="Disordered" evidence="1">
    <location>
        <begin position="230"/>
        <end position="268"/>
    </location>
</feature>
<evidence type="ECO:0008006" key="4">
    <source>
        <dbReference type="Google" id="ProtNLM"/>
    </source>
</evidence>
<feature type="compositionally biased region" description="Basic and acidic residues" evidence="1">
    <location>
        <begin position="230"/>
        <end position="239"/>
    </location>
</feature>
<feature type="compositionally biased region" description="Basic and acidic residues" evidence="1">
    <location>
        <begin position="157"/>
        <end position="174"/>
    </location>
</feature>
<dbReference type="OrthoDB" id="413993at2759"/>
<dbReference type="AlphaFoldDB" id="A0A9W9TDT2"/>
<evidence type="ECO:0000313" key="2">
    <source>
        <dbReference type="EMBL" id="KAJ5219167.1"/>
    </source>
</evidence>
<dbReference type="GeneID" id="83175629"/>
<accession>A0A9W9TDT2</accession>
<reference evidence="2" key="1">
    <citation type="submission" date="2022-12" db="EMBL/GenBank/DDBJ databases">
        <authorList>
            <person name="Petersen C."/>
        </authorList>
    </citation>
    <scope>NUCLEOTIDE SEQUENCE</scope>
    <source>
        <strain evidence="2">IBT 15544</strain>
    </source>
</reference>
<dbReference type="PANTHER" id="PTHR47345:SF1">
    <property type="entry name" value="CUT9-INTERACTING PROTEIN SCN1"/>
    <property type="match status" value="1"/>
</dbReference>
<evidence type="ECO:0000256" key="1">
    <source>
        <dbReference type="SAM" id="MobiDB-lite"/>
    </source>
</evidence>
<comment type="caution">
    <text evidence="2">The sequence shown here is derived from an EMBL/GenBank/DDBJ whole genome shotgun (WGS) entry which is preliminary data.</text>
</comment>